<dbReference type="Pfam" id="PF14929">
    <property type="entry name" value="TAF1_subA"/>
    <property type="match status" value="1"/>
</dbReference>
<proteinExistence type="predicted"/>
<evidence type="ECO:0000256" key="1">
    <source>
        <dbReference type="SAM" id="MobiDB-lite"/>
    </source>
</evidence>
<sequence>MKAYTQEQQPRLPRFLILRFFHAPSFSSTRRLHLPSQTQPRRFISMDTTADASIMEHNTPVSTTKSKPRKKRKNRKLNDADEVPSREKLAKRVLLSLTKPSYALGFGPKPLRSEHRNRLHFLLRRLVNRHHWAAACDVLNAYMKGTANDTSPLRSRFKYSVLLELHKHVEEKDVNSKRIQNLYDIWSNQMGSMKSLPIESRYTINLENILFCLMEGDTDIAQQLAVCLEQEKVDIDPVSKMMMGLTFYELWREKQFALQKNSHMEETSFSDEVGQSDWQNTVKSHMADSQYQCDSDASVRNDRQISKDVGFDEVVRVSMEVDVNHEKEKPHQNFQRDFYLDSEDREDPFSNYGALTQDTIHALGRLDSWLLPLRFPDEVNLQKHRNQPHEYYVGAMKYLELALSSSTPALAALLPLTQLLLIEGQVDEALNLLENQCLNSASVLPIRLRANLLEHFDRNNTLLHVSCFEDILKKDPTCCDSLAKLIKMHQNGEYSLQSLLEMIALHLDATYADYNTWKVFCSCFFKLSLCEQDCISVCSIKDGGHEQHHSSIQTPKIFTQGMSGKSWRLRCRWWLTRHFSNSKLESEIQTGDLQLLTYKAACASYMYGQTFNYVVKAYSHIEKENDKNLLLFLDEHRRNSFGFYQQLQKKV</sequence>
<dbReference type="EMBL" id="JAYWIO010000008">
    <property type="protein sequence ID" value="KAK7244219.1"/>
    <property type="molecule type" value="Genomic_DNA"/>
</dbReference>
<dbReference type="Proteomes" id="UP001372338">
    <property type="component" value="Unassembled WGS sequence"/>
</dbReference>
<accession>A0AAN9E0D8</accession>
<feature type="region of interest" description="Disordered" evidence="1">
    <location>
        <begin position="54"/>
        <end position="85"/>
    </location>
</feature>
<dbReference type="GO" id="GO:0000120">
    <property type="term" value="C:RNA polymerase I transcription regulator complex"/>
    <property type="evidence" value="ECO:0007669"/>
    <property type="project" value="InterPro"/>
</dbReference>
<dbReference type="InterPro" id="IPR039495">
    <property type="entry name" value="TAF1A"/>
</dbReference>
<organism evidence="2 3">
    <name type="scientific">Crotalaria pallida</name>
    <name type="common">Smooth rattlebox</name>
    <name type="synonym">Crotalaria striata</name>
    <dbReference type="NCBI Taxonomy" id="3830"/>
    <lineage>
        <taxon>Eukaryota</taxon>
        <taxon>Viridiplantae</taxon>
        <taxon>Streptophyta</taxon>
        <taxon>Embryophyta</taxon>
        <taxon>Tracheophyta</taxon>
        <taxon>Spermatophyta</taxon>
        <taxon>Magnoliopsida</taxon>
        <taxon>eudicotyledons</taxon>
        <taxon>Gunneridae</taxon>
        <taxon>Pentapetalae</taxon>
        <taxon>rosids</taxon>
        <taxon>fabids</taxon>
        <taxon>Fabales</taxon>
        <taxon>Fabaceae</taxon>
        <taxon>Papilionoideae</taxon>
        <taxon>50 kb inversion clade</taxon>
        <taxon>genistoids sensu lato</taxon>
        <taxon>core genistoids</taxon>
        <taxon>Crotalarieae</taxon>
        <taxon>Crotalaria</taxon>
    </lineage>
</organism>
<feature type="compositionally biased region" description="Basic residues" evidence="1">
    <location>
        <begin position="66"/>
        <end position="75"/>
    </location>
</feature>
<dbReference type="AlphaFoldDB" id="A0AAN9E0D8"/>
<comment type="caution">
    <text evidence="2">The sequence shown here is derived from an EMBL/GenBank/DDBJ whole genome shotgun (WGS) entry which is preliminary data.</text>
</comment>
<protein>
    <submittedName>
        <fullName evidence="2">Uncharacterized protein</fullName>
    </submittedName>
</protein>
<feature type="compositionally biased region" description="Basic and acidic residues" evidence="1">
    <location>
        <begin position="76"/>
        <end position="85"/>
    </location>
</feature>
<dbReference type="PANTHER" id="PTHR36720:SF1">
    <property type="entry name" value="TAF RNA POLYMERASE I SUBUNIT A"/>
    <property type="match status" value="1"/>
</dbReference>
<dbReference type="PANTHER" id="PTHR36720">
    <property type="entry name" value="TAF RNA POLYMERASE I SUBUNIT A"/>
    <property type="match status" value="1"/>
</dbReference>
<reference evidence="2 3" key="1">
    <citation type="submission" date="2024-01" db="EMBL/GenBank/DDBJ databases">
        <title>The genomes of 5 underutilized Papilionoideae crops provide insights into root nodulation and disease resistanc.</title>
        <authorList>
            <person name="Yuan L."/>
        </authorList>
    </citation>
    <scope>NUCLEOTIDE SEQUENCE [LARGE SCALE GENOMIC DNA]</scope>
    <source>
        <strain evidence="2">ZHUSHIDOU_FW_LH</strain>
        <tissue evidence="2">Leaf</tissue>
    </source>
</reference>
<dbReference type="GO" id="GO:0006360">
    <property type="term" value="P:transcription by RNA polymerase I"/>
    <property type="evidence" value="ECO:0007669"/>
    <property type="project" value="InterPro"/>
</dbReference>
<keyword evidence="3" id="KW-1185">Reference proteome</keyword>
<name>A0AAN9E0D8_CROPI</name>
<gene>
    <name evidence="2" type="ORF">RIF29_39038</name>
</gene>
<evidence type="ECO:0000313" key="2">
    <source>
        <dbReference type="EMBL" id="KAK7244219.1"/>
    </source>
</evidence>
<evidence type="ECO:0000313" key="3">
    <source>
        <dbReference type="Proteomes" id="UP001372338"/>
    </source>
</evidence>